<proteinExistence type="predicted"/>
<organism evidence="1 2">
    <name type="scientific">Colletotrichum asianum</name>
    <dbReference type="NCBI Taxonomy" id="702518"/>
    <lineage>
        <taxon>Eukaryota</taxon>
        <taxon>Fungi</taxon>
        <taxon>Dikarya</taxon>
        <taxon>Ascomycota</taxon>
        <taxon>Pezizomycotina</taxon>
        <taxon>Sordariomycetes</taxon>
        <taxon>Hypocreomycetidae</taxon>
        <taxon>Glomerellales</taxon>
        <taxon>Glomerellaceae</taxon>
        <taxon>Colletotrichum</taxon>
        <taxon>Colletotrichum gloeosporioides species complex</taxon>
    </lineage>
</organism>
<protein>
    <submittedName>
        <fullName evidence="1">Uncharacterized protein</fullName>
    </submittedName>
</protein>
<dbReference type="EMBL" id="WOWK01000042">
    <property type="protein sequence ID" value="KAF0324622.1"/>
    <property type="molecule type" value="Genomic_DNA"/>
</dbReference>
<evidence type="ECO:0000313" key="1">
    <source>
        <dbReference type="EMBL" id="KAF0324622.1"/>
    </source>
</evidence>
<name>A0A8H3ZR72_9PEZI</name>
<dbReference type="AlphaFoldDB" id="A0A8H3ZR72"/>
<dbReference type="Proteomes" id="UP000434172">
    <property type="component" value="Unassembled WGS sequence"/>
</dbReference>
<accession>A0A8H3ZR72</accession>
<evidence type="ECO:0000313" key="2">
    <source>
        <dbReference type="Proteomes" id="UP000434172"/>
    </source>
</evidence>
<comment type="caution">
    <text evidence="1">The sequence shown here is derived from an EMBL/GenBank/DDBJ whole genome shotgun (WGS) entry which is preliminary data.</text>
</comment>
<reference evidence="1 2" key="1">
    <citation type="submission" date="2019-12" db="EMBL/GenBank/DDBJ databases">
        <title>A genome sequence resource for the geographically widespread anthracnose pathogen Colletotrichum asianum.</title>
        <authorList>
            <person name="Meng Y."/>
        </authorList>
    </citation>
    <scope>NUCLEOTIDE SEQUENCE [LARGE SCALE GENOMIC DNA]</scope>
    <source>
        <strain evidence="1 2">ICMP 18580</strain>
    </source>
</reference>
<gene>
    <name evidence="1" type="ORF">GQ607_008061</name>
</gene>
<sequence length="92" mass="10339">MQSSAVGCGICHLQAIRSIMELAESQREAGSTLLKARSWLDMRWSSLTTRRLSMGLLRNRDLRELTVAYSNKDVGMSGDFFDLPKLPFSLCI</sequence>
<keyword evidence="2" id="KW-1185">Reference proteome</keyword>